<keyword evidence="9 11" id="KW-0472">Membrane</keyword>
<keyword evidence="6 11" id="KW-1133">Transmembrane helix</keyword>
<feature type="transmembrane region" description="Helical" evidence="11">
    <location>
        <begin position="18"/>
        <end position="41"/>
    </location>
</feature>
<comment type="caution">
    <text evidence="12">The sequence shown here is derived from an EMBL/GenBank/DDBJ whole genome shotgun (WGS) entry which is preliminary data.</text>
</comment>
<feature type="transmembrane region" description="Helical" evidence="11">
    <location>
        <begin position="91"/>
        <end position="111"/>
    </location>
</feature>
<feature type="non-terminal residue" evidence="12">
    <location>
        <position position="1"/>
    </location>
</feature>
<dbReference type="PANTHER" id="PTHR42985:SF32">
    <property type="entry name" value="SODIUM IODIDE SYMPORTER"/>
    <property type="match status" value="1"/>
</dbReference>
<name>X0XKH7_9ZZZZ</name>
<feature type="transmembrane region" description="Helical" evidence="11">
    <location>
        <begin position="118"/>
        <end position="137"/>
    </location>
</feature>
<evidence type="ECO:0008006" key="13">
    <source>
        <dbReference type="Google" id="ProtNLM"/>
    </source>
</evidence>
<dbReference type="InterPro" id="IPR051163">
    <property type="entry name" value="Sodium:Solute_Symporter_SSF"/>
</dbReference>
<dbReference type="Gene3D" id="1.20.1730.10">
    <property type="entry name" value="Sodium/glucose cotransporter"/>
    <property type="match status" value="1"/>
</dbReference>
<keyword evidence="7" id="KW-0915">Sodium</keyword>
<comment type="similarity">
    <text evidence="2">Belongs to the sodium:solute symporter (SSF) (TC 2.A.21) family.</text>
</comment>
<evidence type="ECO:0000256" key="2">
    <source>
        <dbReference type="ARBA" id="ARBA00006434"/>
    </source>
</evidence>
<evidence type="ECO:0000256" key="4">
    <source>
        <dbReference type="ARBA" id="ARBA00022475"/>
    </source>
</evidence>
<dbReference type="PROSITE" id="PS50283">
    <property type="entry name" value="NA_SOLUT_SYMP_3"/>
    <property type="match status" value="1"/>
</dbReference>
<keyword evidence="4" id="KW-1003">Cell membrane</keyword>
<reference evidence="12" key="1">
    <citation type="journal article" date="2014" name="Front. Microbiol.">
        <title>High frequency of phylogenetically diverse reductive dehalogenase-homologous genes in deep subseafloor sedimentary metagenomes.</title>
        <authorList>
            <person name="Kawai M."/>
            <person name="Futagami T."/>
            <person name="Toyoda A."/>
            <person name="Takaki Y."/>
            <person name="Nishi S."/>
            <person name="Hori S."/>
            <person name="Arai W."/>
            <person name="Tsubouchi T."/>
            <person name="Morono Y."/>
            <person name="Uchiyama I."/>
            <person name="Ito T."/>
            <person name="Fujiyama A."/>
            <person name="Inagaki F."/>
            <person name="Takami H."/>
        </authorList>
    </citation>
    <scope>NUCLEOTIDE SEQUENCE</scope>
    <source>
        <strain evidence="12">Expedition CK06-06</strain>
    </source>
</reference>
<keyword evidence="3" id="KW-0813">Transport</keyword>
<protein>
    <recommendedName>
        <fullName evidence="13">Sodium:solute symporter</fullName>
    </recommendedName>
</protein>
<dbReference type="InterPro" id="IPR001734">
    <property type="entry name" value="Na/solute_symporter"/>
</dbReference>
<evidence type="ECO:0000313" key="12">
    <source>
        <dbReference type="EMBL" id="GAG37148.1"/>
    </source>
</evidence>
<dbReference type="GO" id="GO:0015293">
    <property type="term" value="F:symporter activity"/>
    <property type="evidence" value="ECO:0007669"/>
    <property type="project" value="TreeGrafter"/>
</dbReference>
<dbReference type="PANTHER" id="PTHR42985">
    <property type="entry name" value="SODIUM-COUPLED MONOCARBOXYLATE TRANSPORTER"/>
    <property type="match status" value="1"/>
</dbReference>
<dbReference type="AlphaFoldDB" id="X0XKH7"/>
<comment type="subcellular location">
    <subcellularLocation>
        <location evidence="1">Cell membrane</location>
        <topology evidence="1">Multi-pass membrane protein</topology>
    </subcellularLocation>
</comment>
<keyword evidence="5 11" id="KW-0812">Transmembrane</keyword>
<evidence type="ECO:0000256" key="10">
    <source>
        <dbReference type="ARBA" id="ARBA00023201"/>
    </source>
</evidence>
<evidence type="ECO:0000256" key="11">
    <source>
        <dbReference type="SAM" id="Phobius"/>
    </source>
</evidence>
<dbReference type="GO" id="GO:0006814">
    <property type="term" value="P:sodium ion transport"/>
    <property type="evidence" value="ECO:0007669"/>
    <property type="project" value="UniProtKB-KW"/>
</dbReference>
<accession>X0XKH7</accession>
<dbReference type="InterPro" id="IPR038377">
    <property type="entry name" value="Na/Glc_symporter_sf"/>
</dbReference>
<keyword evidence="10" id="KW-0739">Sodium transport</keyword>
<evidence type="ECO:0000256" key="3">
    <source>
        <dbReference type="ARBA" id="ARBA00022448"/>
    </source>
</evidence>
<proteinExistence type="inferred from homology"/>
<feature type="transmembrane region" description="Helical" evidence="11">
    <location>
        <begin position="62"/>
        <end position="85"/>
    </location>
</feature>
<evidence type="ECO:0000256" key="8">
    <source>
        <dbReference type="ARBA" id="ARBA00023065"/>
    </source>
</evidence>
<evidence type="ECO:0000256" key="6">
    <source>
        <dbReference type="ARBA" id="ARBA00022989"/>
    </source>
</evidence>
<evidence type="ECO:0000256" key="7">
    <source>
        <dbReference type="ARBA" id="ARBA00023053"/>
    </source>
</evidence>
<dbReference type="GO" id="GO:0005886">
    <property type="term" value="C:plasma membrane"/>
    <property type="evidence" value="ECO:0007669"/>
    <property type="project" value="UniProtKB-SubCell"/>
</dbReference>
<dbReference type="Pfam" id="PF00474">
    <property type="entry name" value="SSF"/>
    <property type="match status" value="1"/>
</dbReference>
<keyword evidence="8" id="KW-0406">Ion transport</keyword>
<sequence>HIFPYYIATQLPPGLRGLIVAAIVAAAMSTISSAFNCTATVSLLDFYKKYLKPDISDRGSVIFLRIATLVWGLIGTSCALLMLGIESILDVWWKISGIFGGPIVGLFLLALIKIRVRLWQGLVSVGASIVVIGWATFLREGSIIEGTKLFNWLSSKLPLCTLDAIVIGAVGTAVLMAVAILFGLTNRRRELPA</sequence>
<dbReference type="EMBL" id="BARS01041893">
    <property type="protein sequence ID" value="GAG37148.1"/>
    <property type="molecule type" value="Genomic_DNA"/>
</dbReference>
<evidence type="ECO:0000256" key="9">
    <source>
        <dbReference type="ARBA" id="ARBA00023136"/>
    </source>
</evidence>
<feature type="transmembrane region" description="Helical" evidence="11">
    <location>
        <begin position="164"/>
        <end position="184"/>
    </location>
</feature>
<organism evidence="12">
    <name type="scientific">marine sediment metagenome</name>
    <dbReference type="NCBI Taxonomy" id="412755"/>
    <lineage>
        <taxon>unclassified sequences</taxon>
        <taxon>metagenomes</taxon>
        <taxon>ecological metagenomes</taxon>
    </lineage>
</organism>
<evidence type="ECO:0000256" key="1">
    <source>
        <dbReference type="ARBA" id="ARBA00004651"/>
    </source>
</evidence>
<evidence type="ECO:0000256" key="5">
    <source>
        <dbReference type="ARBA" id="ARBA00022692"/>
    </source>
</evidence>
<gene>
    <name evidence="12" type="ORF">S01H1_63631</name>
</gene>